<keyword evidence="7" id="KW-0456">Lyase</keyword>
<evidence type="ECO:0000256" key="5">
    <source>
        <dbReference type="ARBA" id="ARBA00023124"/>
    </source>
</evidence>
<accession>A0ABT9I013</accession>
<dbReference type="EC" id="3.4.-.-" evidence="8"/>
<comment type="caution">
    <text evidence="9">The sequence shown here is derived from an EMBL/GenBank/DDBJ whole genome shotgun (WGS) entry which is preliminary data.</text>
</comment>
<organism evidence="9 10">
    <name type="scientific">Rheinheimera baltica</name>
    <dbReference type="NCBI Taxonomy" id="67576"/>
    <lineage>
        <taxon>Bacteria</taxon>
        <taxon>Pseudomonadati</taxon>
        <taxon>Pseudomonadota</taxon>
        <taxon>Gammaproteobacteria</taxon>
        <taxon>Chromatiales</taxon>
        <taxon>Chromatiaceae</taxon>
        <taxon>Rheinheimera</taxon>
    </lineage>
</organism>
<dbReference type="InterPro" id="IPR003738">
    <property type="entry name" value="SRAP"/>
</dbReference>
<comment type="similarity">
    <text evidence="1 8">Belongs to the SOS response-associated peptidase family.</text>
</comment>
<keyword evidence="2 8" id="KW-0645">Protease</keyword>
<evidence type="ECO:0000256" key="6">
    <source>
        <dbReference type="ARBA" id="ARBA00023125"/>
    </source>
</evidence>
<reference evidence="9 10" key="1">
    <citation type="submission" date="2022-11" db="EMBL/GenBank/DDBJ databases">
        <title>Viruses from the air-sea interface of a natural surface slick.</title>
        <authorList>
            <person name="Rahlff J."/>
            <person name="Holmfeldt K."/>
        </authorList>
    </citation>
    <scope>NUCLEOTIDE SEQUENCE [LARGE SCALE GENOMIC DNA]</scope>
    <source>
        <strain evidence="9 10">SMS4</strain>
    </source>
</reference>
<protein>
    <recommendedName>
        <fullName evidence="8">Abasic site processing protein</fullName>
        <ecNumber evidence="8">3.4.-.-</ecNumber>
    </recommendedName>
</protein>
<keyword evidence="10" id="KW-1185">Reference proteome</keyword>
<dbReference type="PANTHER" id="PTHR13604">
    <property type="entry name" value="DC12-RELATED"/>
    <property type="match status" value="1"/>
</dbReference>
<dbReference type="PANTHER" id="PTHR13604:SF0">
    <property type="entry name" value="ABASIC SITE PROCESSING PROTEIN HMCES"/>
    <property type="match status" value="1"/>
</dbReference>
<evidence type="ECO:0000256" key="3">
    <source>
        <dbReference type="ARBA" id="ARBA00022763"/>
    </source>
</evidence>
<evidence type="ECO:0000256" key="1">
    <source>
        <dbReference type="ARBA" id="ARBA00008136"/>
    </source>
</evidence>
<dbReference type="Proteomes" id="UP001231109">
    <property type="component" value="Unassembled WGS sequence"/>
</dbReference>
<evidence type="ECO:0000256" key="7">
    <source>
        <dbReference type="ARBA" id="ARBA00023239"/>
    </source>
</evidence>
<evidence type="ECO:0000256" key="8">
    <source>
        <dbReference type="RuleBase" id="RU364100"/>
    </source>
</evidence>
<proteinExistence type="inferred from homology"/>
<dbReference type="Gene3D" id="3.90.1680.10">
    <property type="entry name" value="SOS response associated peptidase-like"/>
    <property type="match status" value="1"/>
</dbReference>
<keyword evidence="5" id="KW-0190">Covalent protein-DNA linkage</keyword>
<dbReference type="SUPFAM" id="SSF143081">
    <property type="entry name" value="BB1717-like"/>
    <property type="match status" value="1"/>
</dbReference>
<keyword evidence="6" id="KW-0238">DNA-binding</keyword>
<evidence type="ECO:0000256" key="4">
    <source>
        <dbReference type="ARBA" id="ARBA00022801"/>
    </source>
</evidence>
<dbReference type="RefSeq" id="WP_305976157.1">
    <property type="nucleotide sequence ID" value="NZ_JAPJDZ010000029.1"/>
</dbReference>
<keyword evidence="3" id="KW-0227">DNA damage</keyword>
<evidence type="ECO:0000313" key="9">
    <source>
        <dbReference type="EMBL" id="MDP5136708.1"/>
    </source>
</evidence>
<keyword evidence="4 8" id="KW-0378">Hydrolase</keyword>
<dbReference type="Pfam" id="PF02586">
    <property type="entry name" value="SRAP"/>
    <property type="match status" value="1"/>
</dbReference>
<dbReference type="EMBL" id="JAPJDZ010000029">
    <property type="protein sequence ID" value="MDP5136708.1"/>
    <property type="molecule type" value="Genomic_DNA"/>
</dbReference>
<evidence type="ECO:0000313" key="10">
    <source>
        <dbReference type="Proteomes" id="UP001231109"/>
    </source>
</evidence>
<dbReference type="InterPro" id="IPR036590">
    <property type="entry name" value="SRAP-like"/>
</dbReference>
<sequence>MCGRLNVIDDPGVRELCEGLQIQLFPERQIFSRFIRATNQVSIVRQKDSVRRMDNATWWLLLEPSITSFKPSKYTSFNTRYDKLNVKGSAGYQAYRYSRCVIPAKGFGETEYVNNKPLHYHDLVAKDGAILLGGLCREWINKDTGETALSCSVITLPPHPELMHIHSKASPLLLPLDMALVDRWLDESITEPSEFMPLLQPHIPYDLIAQQIDTPSTYNAISERMLIKGVAAS</sequence>
<name>A0ABT9I013_9GAMM</name>
<gene>
    <name evidence="9" type="ORF">ORJ04_12190</name>
</gene>
<evidence type="ECO:0000256" key="2">
    <source>
        <dbReference type="ARBA" id="ARBA00022670"/>
    </source>
</evidence>